<keyword evidence="10" id="KW-1185">Reference proteome</keyword>
<reference evidence="9 10" key="1">
    <citation type="journal article" date="2023" name="Sci. Data">
        <title>Genome assembly of the Korean intertidal mud-creeper Batillaria attramentaria.</title>
        <authorList>
            <person name="Patra A.K."/>
            <person name="Ho P.T."/>
            <person name="Jun S."/>
            <person name="Lee S.J."/>
            <person name="Kim Y."/>
            <person name="Won Y.J."/>
        </authorList>
    </citation>
    <scope>NUCLEOTIDE SEQUENCE [LARGE SCALE GENOMIC DNA]</scope>
    <source>
        <strain evidence="9">Wonlab-2016</strain>
    </source>
</reference>
<dbReference type="PANTHER" id="PTHR11616:SF321">
    <property type="entry name" value="SODIUM-DEPENDENT NUTRIENT AMINO ACID TRANSPORTER 1-RELATED"/>
    <property type="match status" value="1"/>
</dbReference>
<evidence type="ECO:0000256" key="8">
    <source>
        <dbReference type="SAM" id="Phobius"/>
    </source>
</evidence>
<evidence type="ECO:0000256" key="1">
    <source>
        <dbReference type="ARBA" id="ARBA00004141"/>
    </source>
</evidence>
<dbReference type="EMBL" id="JACVVK020000047">
    <property type="protein sequence ID" value="KAK7498917.1"/>
    <property type="molecule type" value="Genomic_DNA"/>
</dbReference>
<sequence>TQCVASVQWNGRARSRGLVSGGHAHHYSGLQFLRTHQGDQIHRQGFWTPRDSVLLTIVCEGTSIYGGFAIFSVLGYMAHQSGVPIEKVVSSADYRGNVPDHSVRLLSPFHRKIPHSGYRPFLRLLHTYWPCLCHSGWSLRVPVGADRFGEDIEMMIGRKPPMLFKILWCFVTPFCVAVLLCFTLAQYTPPTYGNYHYETWAVVIGWIIAFSSFVPVPVVAIYQLCNAKGTFLERLRQTTTPDDQWGPASLRKRRVYQKAMLQRPPRSSCLDIIRN</sequence>
<name>A0ABD0LH86_9CAEN</name>
<keyword evidence="6 8" id="KW-0472">Membrane</keyword>
<feature type="transmembrane region" description="Helical" evidence="8">
    <location>
        <begin position="53"/>
        <end position="77"/>
    </location>
</feature>
<evidence type="ECO:0000256" key="3">
    <source>
        <dbReference type="ARBA" id="ARBA00022448"/>
    </source>
</evidence>
<proteinExistence type="inferred from homology"/>
<dbReference type="SUPFAM" id="SSF161070">
    <property type="entry name" value="SNF-like"/>
    <property type="match status" value="1"/>
</dbReference>
<comment type="similarity">
    <text evidence="2">Belongs to the sodium:neurotransmitter symporter (SNF) (TC 2.A.22) family.</text>
</comment>
<evidence type="ECO:0000256" key="2">
    <source>
        <dbReference type="ARBA" id="ARBA00006459"/>
    </source>
</evidence>
<comment type="caution">
    <text evidence="9">The sequence shown here is derived from an EMBL/GenBank/DDBJ whole genome shotgun (WGS) entry which is preliminary data.</text>
</comment>
<dbReference type="InterPro" id="IPR000175">
    <property type="entry name" value="Na/ntran_symport"/>
</dbReference>
<dbReference type="Pfam" id="PF00209">
    <property type="entry name" value="SNF"/>
    <property type="match status" value="2"/>
</dbReference>
<keyword evidence="3" id="KW-0813">Transport</keyword>
<dbReference type="PROSITE" id="PS50267">
    <property type="entry name" value="NA_NEUROTRAN_SYMP_3"/>
    <property type="match status" value="1"/>
</dbReference>
<evidence type="ECO:0000256" key="5">
    <source>
        <dbReference type="ARBA" id="ARBA00022989"/>
    </source>
</evidence>
<keyword evidence="5 8" id="KW-1133">Transmembrane helix</keyword>
<feature type="transmembrane region" description="Helical" evidence="8">
    <location>
        <begin position="199"/>
        <end position="225"/>
    </location>
</feature>
<evidence type="ECO:0000256" key="4">
    <source>
        <dbReference type="ARBA" id="ARBA00022692"/>
    </source>
</evidence>
<comment type="subcellular location">
    <subcellularLocation>
        <location evidence="1">Membrane</location>
        <topology evidence="1">Multi-pass membrane protein</topology>
    </subcellularLocation>
</comment>
<evidence type="ECO:0000313" key="9">
    <source>
        <dbReference type="EMBL" id="KAK7498917.1"/>
    </source>
</evidence>
<evidence type="ECO:0000256" key="6">
    <source>
        <dbReference type="ARBA" id="ARBA00023136"/>
    </source>
</evidence>
<gene>
    <name evidence="9" type="ORF">BaRGS_00009726</name>
</gene>
<accession>A0ABD0LH86</accession>
<dbReference type="InterPro" id="IPR037272">
    <property type="entry name" value="SNS_sf"/>
</dbReference>
<keyword evidence="4 8" id="KW-0812">Transmembrane</keyword>
<evidence type="ECO:0000256" key="7">
    <source>
        <dbReference type="ARBA" id="ARBA00023180"/>
    </source>
</evidence>
<protein>
    <submittedName>
        <fullName evidence="9">Uncharacterized protein</fullName>
    </submittedName>
</protein>
<dbReference type="GO" id="GO:0016020">
    <property type="term" value="C:membrane"/>
    <property type="evidence" value="ECO:0007669"/>
    <property type="project" value="UniProtKB-SubCell"/>
</dbReference>
<dbReference type="AlphaFoldDB" id="A0ABD0LH86"/>
<feature type="transmembrane region" description="Helical" evidence="8">
    <location>
        <begin position="163"/>
        <end position="187"/>
    </location>
</feature>
<evidence type="ECO:0000313" key="10">
    <source>
        <dbReference type="Proteomes" id="UP001519460"/>
    </source>
</evidence>
<keyword evidence="7" id="KW-0325">Glycoprotein</keyword>
<feature type="non-terminal residue" evidence="9">
    <location>
        <position position="1"/>
    </location>
</feature>
<organism evidence="9 10">
    <name type="scientific">Batillaria attramentaria</name>
    <dbReference type="NCBI Taxonomy" id="370345"/>
    <lineage>
        <taxon>Eukaryota</taxon>
        <taxon>Metazoa</taxon>
        <taxon>Spiralia</taxon>
        <taxon>Lophotrochozoa</taxon>
        <taxon>Mollusca</taxon>
        <taxon>Gastropoda</taxon>
        <taxon>Caenogastropoda</taxon>
        <taxon>Sorbeoconcha</taxon>
        <taxon>Cerithioidea</taxon>
        <taxon>Batillariidae</taxon>
        <taxon>Batillaria</taxon>
    </lineage>
</organism>
<dbReference type="Proteomes" id="UP001519460">
    <property type="component" value="Unassembled WGS sequence"/>
</dbReference>
<dbReference type="PANTHER" id="PTHR11616">
    <property type="entry name" value="SODIUM/CHLORIDE DEPENDENT TRANSPORTER"/>
    <property type="match status" value="1"/>
</dbReference>